<name>M5FY56_DACPD</name>
<dbReference type="PANTHER" id="PTHR34187">
    <property type="entry name" value="FGR18P"/>
    <property type="match status" value="1"/>
</dbReference>
<dbReference type="InterPro" id="IPR003807">
    <property type="entry name" value="DUF202"/>
</dbReference>
<feature type="transmembrane region" description="Helical" evidence="6">
    <location>
        <begin position="65"/>
        <end position="84"/>
    </location>
</feature>
<dbReference type="GeneID" id="63684209"/>
<feature type="domain" description="DUF202" evidence="7">
    <location>
        <begin position="49"/>
        <end position="123"/>
    </location>
</feature>
<dbReference type="HOGENOM" id="CLU_053359_3_0_1"/>
<dbReference type="OrthoDB" id="199599at2759"/>
<evidence type="ECO:0000259" key="7">
    <source>
        <dbReference type="Pfam" id="PF02656"/>
    </source>
</evidence>
<proteinExistence type="predicted"/>
<dbReference type="Proteomes" id="UP000030653">
    <property type="component" value="Unassembled WGS sequence"/>
</dbReference>
<dbReference type="AlphaFoldDB" id="M5FY56"/>
<keyword evidence="9" id="KW-1185">Reference proteome</keyword>
<evidence type="ECO:0000256" key="6">
    <source>
        <dbReference type="SAM" id="Phobius"/>
    </source>
</evidence>
<dbReference type="PANTHER" id="PTHR34187:SF2">
    <property type="entry name" value="DUF202 DOMAIN-CONTAINING PROTEIN"/>
    <property type="match status" value="1"/>
</dbReference>
<evidence type="ECO:0000256" key="1">
    <source>
        <dbReference type="ARBA" id="ARBA00004651"/>
    </source>
</evidence>
<comment type="subcellular location">
    <subcellularLocation>
        <location evidence="1">Cell membrane</location>
        <topology evidence="1">Multi-pass membrane protein</topology>
    </subcellularLocation>
</comment>
<dbReference type="EMBL" id="JH795873">
    <property type="protein sequence ID" value="EJT98491.1"/>
    <property type="molecule type" value="Genomic_DNA"/>
</dbReference>
<dbReference type="OMA" id="ERNFLAW"/>
<accession>M5FY56</accession>
<dbReference type="GO" id="GO:0005886">
    <property type="term" value="C:plasma membrane"/>
    <property type="evidence" value="ECO:0007669"/>
    <property type="project" value="UniProtKB-SubCell"/>
</dbReference>
<evidence type="ECO:0000313" key="8">
    <source>
        <dbReference type="EMBL" id="EJT98491.1"/>
    </source>
</evidence>
<evidence type="ECO:0000256" key="4">
    <source>
        <dbReference type="ARBA" id="ARBA00022989"/>
    </source>
</evidence>
<reference evidence="8 9" key="1">
    <citation type="journal article" date="2012" name="Science">
        <title>The Paleozoic origin of enzymatic lignin decomposition reconstructed from 31 fungal genomes.</title>
        <authorList>
            <person name="Floudas D."/>
            <person name="Binder M."/>
            <person name="Riley R."/>
            <person name="Barry K."/>
            <person name="Blanchette R.A."/>
            <person name="Henrissat B."/>
            <person name="Martinez A.T."/>
            <person name="Otillar R."/>
            <person name="Spatafora J.W."/>
            <person name="Yadav J.S."/>
            <person name="Aerts A."/>
            <person name="Benoit I."/>
            <person name="Boyd A."/>
            <person name="Carlson A."/>
            <person name="Copeland A."/>
            <person name="Coutinho P.M."/>
            <person name="de Vries R.P."/>
            <person name="Ferreira P."/>
            <person name="Findley K."/>
            <person name="Foster B."/>
            <person name="Gaskell J."/>
            <person name="Glotzer D."/>
            <person name="Gorecki P."/>
            <person name="Heitman J."/>
            <person name="Hesse C."/>
            <person name="Hori C."/>
            <person name="Igarashi K."/>
            <person name="Jurgens J.A."/>
            <person name="Kallen N."/>
            <person name="Kersten P."/>
            <person name="Kohler A."/>
            <person name="Kuees U."/>
            <person name="Kumar T.K.A."/>
            <person name="Kuo A."/>
            <person name="LaButti K."/>
            <person name="Larrondo L.F."/>
            <person name="Lindquist E."/>
            <person name="Ling A."/>
            <person name="Lombard V."/>
            <person name="Lucas S."/>
            <person name="Lundell T."/>
            <person name="Martin R."/>
            <person name="McLaughlin D.J."/>
            <person name="Morgenstern I."/>
            <person name="Morin E."/>
            <person name="Murat C."/>
            <person name="Nagy L.G."/>
            <person name="Nolan M."/>
            <person name="Ohm R.A."/>
            <person name="Patyshakuliyeva A."/>
            <person name="Rokas A."/>
            <person name="Ruiz-Duenas F.J."/>
            <person name="Sabat G."/>
            <person name="Salamov A."/>
            <person name="Samejima M."/>
            <person name="Schmutz J."/>
            <person name="Slot J.C."/>
            <person name="St John F."/>
            <person name="Stenlid J."/>
            <person name="Sun H."/>
            <person name="Sun S."/>
            <person name="Syed K."/>
            <person name="Tsang A."/>
            <person name="Wiebenga A."/>
            <person name="Young D."/>
            <person name="Pisabarro A."/>
            <person name="Eastwood D.C."/>
            <person name="Martin F."/>
            <person name="Cullen D."/>
            <person name="Grigoriev I.V."/>
            <person name="Hibbett D.S."/>
        </authorList>
    </citation>
    <scope>NUCLEOTIDE SEQUENCE [LARGE SCALE GENOMIC DNA]</scope>
    <source>
        <strain evidence="8 9">DJM-731 SS1</strain>
    </source>
</reference>
<dbReference type="InterPro" id="IPR052053">
    <property type="entry name" value="IM_YidH-like"/>
</dbReference>
<feature type="transmembrane region" description="Helical" evidence="6">
    <location>
        <begin position="136"/>
        <end position="161"/>
    </location>
</feature>
<evidence type="ECO:0000256" key="5">
    <source>
        <dbReference type="ARBA" id="ARBA00023136"/>
    </source>
</evidence>
<keyword evidence="2" id="KW-1003">Cell membrane</keyword>
<dbReference type="Pfam" id="PF02656">
    <property type="entry name" value="DUF202"/>
    <property type="match status" value="1"/>
</dbReference>
<evidence type="ECO:0000256" key="3">
    <source>
        <dbReference type="ARBA" id="ARBA00022692"/>
    </source>
</evidence>
<protein>
    <recommendedName>
        <fullName evidence="7">DUF202 domain-containing protein</fullName>
    </recommendedName>
</protein>
<sequence length="162" mass="17372">MSAMSALHPQPSEDKTLIPSSPSFLLRFWQSVNPFSLPPSIPARGNLARDHLANERTFLAWTRTCLALATTGVALVQLFAISALGTTEGRQRTMTMARPVGGTMVAVGGVVLVVGVHRYFRTQIALMSNSFPPSRIAPLLLSIMTAVLLAVVFVIVVTMGVP</sequence>
<gene>
    <name evidence="8" type="ORF">DACRYDRAFT_110935</name>
</gene>
<dbReference type="RefSeq" id="XP_040625389.1">
    <property type="nucleotide sequence ID" value="XM_040769147.1"/>
</dbReference>
<keyword evidence="4 6" id="KW-1133">Transmembrane helix</keyword>
<keyword evidence="3 6" id="KW-0812">Transmembrane</keyword>
<feature type="transmembrane region" description="Helical" evidence="6">
    <location>
        <begin position="96"/>
        <end position="116"/>
    </location>
</feature>
<organism evidence="8 9">
    <name type="scientific">Dacryopinax primogenitus (strain DJM 731)</name>
    <name type="common">Brown rot fungus</name>
    <dbReference type="NCBI Taxonomy" id="1858805"/>
    <lineage>
        <taxon>Eukaryota</taxon>
        <taxon>Fungi</taxon>
        <taxon>Dikarya</taxon>
        <taxon>Basidiomycota</taxon>
        <taxon>Agaricomycotina</taxon>
        <taxon>Dacrymycetes</taxon>
        <taxon>Dacrymycetales</taxon>
        <taxon>Dacrymycetaceae</taxon>
        <taxon>Dacryopinax</taxon>
    </lineage>
</organism>
<keyword evidence="5 6" id="KW-0472">Membrane</keyword>
<evidence type="ECO:0000256" key="2">
    <source>
        <dbReference type="ARBA" id="ARBA00022475"/>
    </source>
</evidence>
<evidence type="ECO:0000313" key="9">
    <source>
        <dbReference type="Proteomes" id="UP000030653"/>
    </source>
</evidence>